<evidence type="ECO:0000256" key="9">
    <source>
        <dbReference type="SAM" id="Phobius"/>
    </source>
</evidence>
<protein>
    <submittedName>
        <fullName evidence="12">ABC transporter ATP-binding protein</fullName>
    </submittedName>
</protein>
<dbReference type="InterPro" id="IPR017871">
    <property type="entry name" value="ABC_transporter-like_CS"/>
</dbReference>
<dbReference type="Gene3D" id="3.40.50.300">
    <property type="entry name" value="P-loop containing nucleotide triphosphate hydrolases"/>
    <property type="match status" value="1"/>
</dbReference>
<comment type="subcellular location">
    <subcellularLocation>
        <location evidence="1">Cell membrane</location>
        <topology evidence="1">Multi-pass membrane protein</topology>
    </subcellularLocation>
</comment>
<dbReference type="InterPro" id="IPR014223">
    <property type="entry name" value="ABC_CydC/D"/>
</dbReference>
<feature type="transmembrane region" description="Helical" evidence="9">
    <location>
        <begin position="156"/>
        <end position="179"/>
    </location>
</feature>
<dbReference type="GO" id="GO:0005524">
    <property type="term" value="F:ATP binding"/>
    <property type="evidence" value="ECO:0007669"/>
    <property type="project" value="UniProtKB-KW"/>
</dbReference>
<dbReference type="Proteomes" id="UP000074108">
    <property type="component" value="Unassembled WGS sequence"/>
</dbReference>
<dbReference type="InterPro" id="IPR011527">
    <property type="entry name" value="ABC1_TM_dom"/>
</dbReference>
<feature type="transmembrane region" description="Helical" evidence="9">
    <location>
        <begin position="20"/>
        <end position="44"/>
    </location>
</feature>
<dbReference type="EMBL" id="LDYG01000057">
    <property type="protein sequence ID" value="KUP04023.1"/>
    <property type="molecule type" value="Genomic_DNA"/>
</dbReference>
<comment type="caution">
    <text evidence="12">The sequence shown here is derived from an EMBL/GenBank/DDBJ whole genome shotgun (WGS) entry which is preliminary data.</text>
</comment>
<dbReference type="PROSITE" id="PS00211">
    <property type="entry name" value="ABC_TRANSPORTER_1"/>
    <property type="match status" value="1"/>
</dbReference>
<dbReference type="PATRIC" id="fig|1150625.3.peg.3582"/>
<dbReference type="Gene3D" id="1.20.1560.10">
    <property type="entry name" value="ABC transporter type 1, transmembrane domain"/>
    <property type="match status" value="1"/>
</dbReference>
<dbReference type="InterPro" id="IPR036640">
    <property type="entry name" value="ABC1_TM_sf"/>
</dbReference>
<keyword evidence="5" id="KW-0547">Nucleotide-binding</keyword>
<dbReference type="NCBIfam" id="TIGR02868">
    <property type="entry name" value="CydC"/>
    <property type="match status" value="1"/>
</dbReference>
<keyword evidence="6 12" id="KW-0067">ATP-binding</keyword>
<name>A0A147K412_9BACI</name>
<dbReference type="GO" id="GO:0016887">
    <property type="term" value="F:ATP hydrolysis activity"/>
    <property type="evidence" value="ECO:0007669"/>
    <property type="project" value="InterPro"/>
</dbReference>
<evidence type="ECO:0000256" key="7">
    <source>
        <dbReference type="ARBA" id="ARBA00022989"/>
    </source>
</evidence>
<dbReference type="GO" id="GO:0034040">
    <property type="term" value="F:ATPase-coupled lipid transmembrane transporter activity"/>
    <property type="evidence" value="ECO:0007669"/>
    <property type="project" value="TreeGrafter"/>
</dbReference>
<dbReference type="GO" id="GO:0045454">
    <property type="term" value="P:cell redox homeostasis"/>
    <property type="evidence" value="ECO:0007669"/>
    <property type="project" value="InterPro"/>
</dbReference>
<dbReference type="GO" id="GO:0140359">
    <property type="term" value="F:ABC-type transporter activity"/>
    <property type="evidence" value="ECO:0007669"/>
    <property type="project" value="InterPro"/>
</dbReference>
<keyword evidence="2" id="KW-0813">Transport</keyword>
<dbReference type="GO" id="GO:0034775">
    <property type="term" value="P:glutathione transmembrane transport"/>
    <property type="evidence" value="ECO:0007669"/>
    <property type="project" value="InterPro"/>
</dbReference>
<dbReference type="PANTHER" id="PTHR24221:SF653">
    <property type="entry name" value="TRANSPORT ATP-BINDING PROTEIN CYDC"/>
    <property type="match status" value="1"/>
</dbReference>
<dbReference type="FunFam" id="3.40.50.300:FF:000854">
    <property type="entry name" value="Multidrug ABC transporter ATP-binding protein"/>
    <property type="match status" value="1"/>
</dbReference>
<evidence type="ECO:0000259" key="10">
    <source>
        <dbReference type="PROSITE" id="PS50893"/>
    </source>
</evidence>
<dbReference type="CDD" id="cd03228">
    <property type="entry name" value="ABCC_MRP_Like"/>
    <property type="match status" value="1"/>
</dbReference>
<evidence type="ECO:0000256" key="1">
    <source>
        <dbReference type="ARBA" id="ARBA00004651"/>
    </source>
</evidence>
<evidence type="ECO:0000256" key="6">
    <source>
        <dbReference type="ARBA" id="ARBA00022840"/>
    </source>
</evidence>
<dbReference type="SMART" id="SM00382">
    <property type="entry name" value="AAA"/>
    <property type="match status" value="1"/>
</dbReference>
<sequence length="569" mass="64132">MRDLHIMMKLIAREKRDVLLSIACGFVAGITAVGLFSSSGYLISKGALTPPLYTLTVLIALLKLFGIARAVSRYGERYFSHRATFTILSHLRVNFYEKLEPLAPGIFRKYRSGDLLSRIVGDVDSLQNFFLRVYYPPIVLVLVFLSTIFFTTFYSLYLALVLLAGLFLTSFLIPAYFAFRQRGVQELMRIRRGELSTEATELLYGFRELKIYQKLDTKEREVQQLGQSYVKEQEKQSIQSVANQTINLGVSLLISWTMLLVGAYLVSTGQLNGVFLAMLVMLSLTVFENAVPMAILPIHLEDNRHAANRLYSVVKGEEGVKGTEKLASTAFEFELNHVHYTYPEEEREALSDVTIRLPKGSKTAIVGPSGSGKSTLFQLLLGIIEPTTGTMKINGKNVKDIDCESLWALTNVVLQENHFFHGTLEDNLRIARENLSPEEMKVALERVNLGHFSLDNRVLEKGGNLSGGEKQRVAIARALLKGESTWLLDEPTSSLDLLTEQKIYHELFHQGEEDTVIIISHRLTQLEKMDRIIVMEKGKVKEVGTFSELMEKRGAFYELKQVERTVVGV</sequence>
<dbReference type="PROSITE" id="PS50929">
    <property type="entry name" value="ABC_TM1F"/>
    <property type="match status" value="1"/>
</dbReference>
<feature type="transmembrane region" description="Helical" evidence="9">
    <location>
        <begin position="50"/>
        <end position="72"/>
    </location>
</feature>
<evidence type="ECO:0000256" key="2">
    <source>
        <dbReference type="ARBA" id="ARBA00022448"/>
    </source>
</evidence>
<dbReference type="GO" id="GO:0005886">
    <property type="term" value="C:plasma membrane"/>
    <property type="evidence" value="ECO:0007669"/>
    <property type="project" value="UniProtKB-SubCell"/>
</dbReference>
<evidence type="ECO:0000256" key="5">
    <source>
        <dbReference type="ARBA" id="ARBA00022741"/>
    </source>
</evidence>
<evidence type="ECO:0000259" key="11">
    <source>
        <dbReference type="PROSITE" id="PS50929"/>
    </source>
</evidence>
<feature type="domain" description="ABC transporter" evidence="10">
    <location>
        <begin position="333"/>
        <end position="562"/>
    </location>
</feature>
<dbReference type="InterPro" id="IPR003439">
    <property type="entry name" value="ABC_transporter-like_ATP-bd"/>
</dbReference>
<evidence type="ECO:0000313" key="13">
    <source>
        <dbReference type="Proteomes" id="UP000074108"/>
    </source>
</evidence>
<organism evidence="12 13">
    <name type="scientific">Bacillus coahuilensis p1.1.43</name>
    <dbReference type="NCBI Taxonomy" id="1150625"/>
    <lineage>
        <taxon>Bacteria</taxon>
        <taxon>Bacillati</taxon>
        <taxon>Bacillota</taxon>
        <taxon>Bacilli</taxon>
        <taxon>Bacillales</taxon>
        <taxon>Bacillaceae</taxon>
        <taxon>Bacillus</taxon>
    </lineage>
</organism>
<evidence type="ECO:0000313" key="12">
    <source>
        <dbReference type="EMBL" id="KUP04023.1"/>
    </source>
</evidence>
<keyword evidence="4 9" id="KW-0812">Transmembrane</keyword>
<dbReference type="RefSeq" id="WP_059352101.1">
    <property type="nucleotide sequence ID" value="NZ_LDYG01000057.1"/>
</dbReference>
<feature type="domain" description="ABC transmembrane type-1" evidence="11">
    <location>
        <begin position="19"/>
        <end position="288"/>
    </location>
</feature>
<feature type="transmembrane region" description="Helical" evidence="9">
    <location>
        <begin position="273"/>
        <end position="296"/>
    </location>
</feature>
<dbReference type="AlphaFoldDB" id="A0A147K412"/>
<dbReference type="PANTHER" id="PTHR24221">
    <property type="entry name" value="ATP-BINDING CASSETTE SUB-FAMILY B"/>
    <property type="match status" value="1"/>
</dbReference>
<keyword evidence="13" id="KW-1185">Reference proteome</keyword>
<accession>A0A147K412</accession>
<dbReference type="Pfam" id="PF00005">
    <property type="entry name" value="ABC_tran"/>
    <property type="match status" value="1"/>
</dbReference>
<dbReference type="OrthoDB" id="9802264at2"/>
<feature type="transmembrane region" description="Helical" evidence="9">
    <location>
        <begin position="245"/>
        <end position="267"/>
    </location>
</feature>
<proteinExistence type="predicted"/>
<keyword evidence="8 9" id="KW-0472">Membrane</keyword>
<keyword evidence="3" id="KW-1003">Cell membrane</keyword>
<dbReference type="SUPFAM" id="SSF52540">
    <property type="entry name" value="P-loop containing nucleoside triphosphate hydrolases"/>
    <property type="match status" value="1"/>
</dbReference>
<gene>
    <name evidence="12" type="ORF">Q75_17055</name>
</gene>
<dbReference type="InterPro" id="IPR027417">
    <property type="entry name" value="P-loop_NTPase"/>
</dbReference>
<dbReference type="InterPro" id="IPR039421">
    <property type="entry name" value="Type_1_exporter"/>
</dbReference>
<dbReference type="STRING" id="1150625.Q75_17055"/>
<evidence type="ECO:0000256" key="3">
    <source>
        <dbReference type="ARBA" id="ARBA00022475"/>
    </source>
</evidence>
<reference evidence="12 13" key="1">
    <citation type="journal article" date="2016" name="Front. Microbiol.">
        <title>Microevolution Analysis of Bacillus coahuilensis Unveils Differences in Phosphorus Acquisition Strategies and Their Regulation.</title>
        <authorList>
            <person name="Gomez-Lunar Z."/>
            <person name="Hernandez-Gonzalez I."/>
            <person name="Rodriguez-Torres M.D."/>
            <person name="Souza V."/>
            <person name="Olmedo-Alvarez G."/>
        </authorList>
    </citation>
    <scope>NUCLEOTIDE SEQUENCE [LARGE SCALE GENOMIC DNA]</scope>
    <source>
        <strain evidence="13">p1.1.43</strain>
    </source>
</reference>
<dbReference type="PROSITE" id="PS50893">
    <property type="entry name" value="ABC_TRANSPORTER_2"/>
    <property type="match status" value="1"/>
</dbReference>
<evidence type="ECO:0000256" key="4">
    <source>
        <dbReference type="ARBA" id="ARBA00022692"/>
    </source>
</evidence>
<feature type="transmembrane region" description="Helical" evidence="9">
    <location>
        <begin position="133"/>
        <end position="150"/>
    </location>
</feature>
<evidence type="ECO:0000256" key="8">
    <source>
        <dbReference type="ARBA" id="ARBA00023136"/>
    </source>
</evidence>
<keyword evidence="7 9" id="KW-1133">Transmembrane helix</keyword>
<dbReference type="SUPFAM" id="SSF90123">
    <property type="entry name" value="ABC transporter transmembrane region"/>
    <property type="match status" value="1"/>
</dbReference>
<dbReference type="Pfam" id="PF00664">
    <property type="entry name" value="ABC_membrane"/>
    <property type="match status" value="1"/>
</dbReference>
<dbReference type="InterPro" id="IPR003593">
    <property type="entry name" value="AAA+_ATPase"/>
</dbReference>
<dbReference type="CDD" id="cd18585">
    <property type="entry name" value="ABC_6TM_CydC"/>
    <property type="match status" value="1"/>
</dbReference>